<reference evidence="3 4" key="1">
    <citation type="submission" date="2018-03" db="EMBL/GenBank/DDBJ databases">
        <title>The ancient ancestry and fast evolution of plastids.</title>
        <authorList>
            <person name="Moore K.R."/>
            <person name="Magnabosco C."/>
            <person name="Momper L."/>
            <person name="Gold D.A."/>
            <person name="Bosak T."/>
            <person name="Fournier G.P."/>
        </authorList>
    </citation>
    <scope>NUCLEOTIDE SEQUENCE [LARGE SCALE GENOMIC DNA]</scope>
    <source>
        <strain evidence="3 4">CCALA 037</strain>
    </source>
</reference>
<dbReference type="PANTHER" id="PTHR48050">
    <property type="entry name" value="STEROL 3-BETA-GLUCOSYLTRANSFERASE"/>
    <property type="match status" value="1"/>
</dbReference>
<comment type="caution">
    <text evidence="3">The sequence shown here is derived from an EMBL/GenBank/DDBJ whole genome shotgun (WGS) entry which is preliminary data.</text>
</comment>
<evidence type="ECO:0000313" key="4">
    <source>
        <dbReference type="Proteomes" id="UP000238937"/>
    </source>
</evidence>
<evidence type="ECO:0000313" key="3">
    <source>
        <dbReference type="EMBL" id="PSB57148.1"/>
    </source>
</evidence>
<protein>
    <submittedName>
        <fullName evidence="3">Glycosyltransferase</fullName>
    </submittedName>
</protein>
<dbReference type="Gene3D" id="3.40.50.2000">
    <property type="entry name" value="Glycogen Phosphorylase B"/>
    <property type="match status" value="2"/>
</dbReference>
<proteinExistence type="predicted"/>
<gene>
    <name evidence="3" type="ORF">C7B77_09425</name>
</gene>
<dbReference type="Pfam" id="PF06722">
    <property type="entry name" value="EryCIII-like_C"/>
    <property type="match status" value="1"/>
</dbReference>
<dbReference type="GO" id="GO:0033072">
    <property type="term" value="P:vancomycin biosynthetic process"/>
    <property type="evidence" value="ECO:0007669"/>
    <property type="project" value="UniProtKB-ARBA"/>
</dbReference>
<dbReference type="PANTHER" id="PTHR48050:SF13">
    <property type="entry name" value="STEROL 3-BETA-GLUCOSYLTRANSFERASE UGT80A2"/>
    <property type="match status" value="1"/>
</dbReference>
<dbReference type="Proteomes" id="UP000238937">
    <property type="component" value="Unassembled WGS sequence"/>
</dbReference>
<dbReference type="EMBL" id="PVWO01000090">
    <property type="protein sequence ID" value="PSB57148.1"/>
    <property type="molecule type" value="Genomic_DNA"/>
</dbReference>
<dbReference type="InterPro" id="IPR002213">
    <property type="entry name" value="UDP_glucos_trans"/>
</dbReference>
<dbReference type="GO" id="GO:0005975">
    <property type="term" value="P:carbohydrate metabolic process"/>
    <property type="evidence" value="ECO:0007669"/>
    <property type="project" value="InterPro"/>
</dbReference>
<feature type="domain" description="Erythromycin biosynthesis protein CIII-like C-terminal" evidence="2">
    <location>
        <begin position="297"/>
        <end position="411"/>
    </location>
</feature>
<keyword evidence="4" id="KW-1185">Reference proteome</keyword>
<dbReference type="GO" id="GO:0016758">
    <property type="term" value="F:hexosyltransferase activity"/>
    <property type="evidence" value="ECO:0007669"/>
    <property type="project" value="InterPro"/>
</dbReference>
<dbReference type="Pfam" id="PF03033">
    <property type="entry name" value="Glyco_transf_28"/>
    <property type="match status" value="1"/>
</dbReference>
<organism evidence="3 4">
    <name type="scientific">Chamaesiphon polymorphus CCALA 037</name>
    <dbReference type="NCBI Taxonomy" id="2107692"/>
    <lineage>
        <taxon>Bacteria</taxon>
        <taxon>Bacillati</taxon>
        <taxon>Cyanobacteriota</taxon>
        <taxon>Cyanophyceae</taxon>
        <taxon>Gomontiellales</taxon>
        <taxon>Chamaesiphonaceae</taxon>
        <taxon>Chamaesiphon</taxon>
    </lineage>
</organism>
<dbReference type="InterPro" id="IPR010610">
    <property type="entry name" value="EryCIII-like_C"/>
</dbReference>
<evidence type="ECO:0000259" key="2">
    <source>
        <dbReference type="Pfam" id="PF06722"/>
    </source>
</evidence>
<feature type="domain" description="Glycosyltransferase family 28 N-terminal" evidence="1">
    <location>
        <begin position="3"/>
        <end position="143"/>
    </location>
</feature>
<dbReference type="RefSeq" id="WP_106303291.1">
    <property type="nucleotide sequence ID" value="NZ_PVWO01000090.1"/>
</dbReference>
<accession>A0A2T1GHR3</accession>
<keyword evidence="3" id="KW-0808">Transferase</keyword>
<dbReference type="AlphaFoldDB" id="A0A2T1GHR3"/>
<dbReference type="CDD" id="cd03784">
    <property type="entry name" value="GT1_Gtf-like"/>
    <property type="match status" value="1"/>
</dbReference>
<dbReference type="InterPro" id="IPR004276">
    <property type="entry name" value="GlycoTrans_28_N"/>
</dbReference>
<dbReference type="FunFam" id="3.40.50.2000:FF:000009">
    <property type="entry name" value="Sterol 3-beta-glucosyltransferase UGT80A2"/>
    <property type="match status" value="1"/>
</dbReference>
<dbReference type="GO" id="GO:0008194">
    <property type="term" value="F:UDP-glycosyltransferase activity"/>
    <property type="evidence" value="ECO:0007669"/>
    <property type="project" value="InterPro"/>
</dbReference>
<dbReference type="InterPro" id="IPR050426">
    <property type="entry name" value="Glycosyltransferase_28"/>
</dbReference>
<sequence length="422" mass="45936">MRILAIALGSQGDVQPYVALGKGLQSAGHRVRVMTHVNFERLVTDCGLEFYPVKGNVREIVESPEMRVLLEKGNFLAINAHTSKLAQEAAIEWMQAGLVACQGMDLMVAGVGGLNVAVSLAEKFQVPLLPAFLFPFTPTRAFPGILFPQSLTKLGGTFNWLSHLLLRQIMWQGFRTADRLARKQVLNLPARSFWGPYKSAVMHRYPTIYGFSPSVIPKPADWQNTEIVGDWFLDASDWTPPADLLEFLHNGAPPVYIGFGSMGIRNPEETADFVLRAINRTGQRAILQAGWGGLSKADVPDNILMVNSVPHSWLFPRMAAVVHHGGAGTTAAGLRAGVPSIVIPFFGDQPFWGQRIADLGVGTAPIPRKQLTVEKLAQAIDRVVTDPAIRQRSAELGAKIQAEDGVASVVAIVRSIEVGHES</sequence>
<name>A0A2T1GHR3_9CYAN</name>
<dbReference type="SUPFAM" id="SSF53756">
    <property type="entry name" value="UDP-Glycosyltransferase/glycogen phosphorylase"/>
    <property type="match status" value="1"/>
</dbReference>
<evidence type="ECO:0000259" key="1">
    <source>
        <dbReference type="Pfam" id="PF03033"/>
    </source>
</evidence>
<dbReference type="OrthoDB" id="9805366at2"/>